<dbReference type="InterPro" id="IPR027417">
    <property type="entry name" value="P-loop_NTPase"/>
</dbReference>
<evidence type="ECO:0000256" key="3">
    <source>
        <dbReference type="ARBA" id="ARBA00022741"/>
    </source>
</evidence>
<feature type="domain" description="ABC transporter" evidence="8">
    <location>
        <begin position="342"/>
        <end position="576"/>
    </location>
</feature>
<dbReference type="SUPFAM" id="SSF90123">
    <property type="entry name" value="ABC transporter transmembrane region"/>
    <property type="match status" value="1"/>
</dbReference>
<evidence type="ECO:0000256" key="6">
    <source>
        <dbReference type="ARBA" id="ARBA00023136"/>
    </source>
</evidence>
<dbReference type="Pfam" id="PF00005">
    <property type="entry name" value="ABC_tran"/>
    <property type="match status" value="1"/>
</dbReference>
<organism evidence="10 11">
    <name type="scientific">Brotonthovivens ammoniilytica</name>
    <dbReference type="NCBI Taxonomy" id="2981725"/>
    <lineage>
        <taxon>Bacteria</taxon>
        <taxon>Bacillati</taxon>
        <taxon>Bacillota</taxon>
        <taxon>Clostridia</taxon>
        <taxon>Lachnospirales</taxon>
        <taxon>Lachnospiraceae</taxon>
        <taxon>Brotonthovivens</taxon>
    </lineage>
</organism>
<keyword evidence="11" id="KW-1185">Reference proteome</keyword>
<dbReference type="InterPro" id="IPR003593">
    <property type="entry name" value="AAA+_ATPase"/>
</dbReference>
<evidence type="ECO:0000256" key="7">
    <source>
        <dbReference type="SAM" id="Phobius"/>
    </source>
</evidence>
<dbReference type="RefSeq" id="WP_158425797.1">
    <property type="nucleotide sequence ID" value="NZ_JAOQJQ010000005.1"/>
</dbReference>
<evidence type="ECO:0000256" key="4">
    <source>
        <dbReference type="ARBA" id="ARBA00022840"/>
    </source>
</evidence>
<evidence type="ECO:0000259" key="9">
    <source>
        <dbReference type="PROSITE" id="PS50929"/>
    </source>
</evidence>
<accession>A0ABT2TN98</accession>
<evidence type="ECO:0000313" key="10">
    <source>
        <dbReference type="EMBL" id="MCU6763156.1"/>
    </source>
</evidence>
<dbReference type="CDD" id="cd07346">
    <property type="entry name" value="ABC_6TM_exporters"/>
    <property type="match status" value="1"/>
</dbReference>
<dbReference type="Pfam" id="PF00664">
    <property type="entry name" value="ABC_membrane"/>
    <property type="match status" value="1"/>
</dbReference>
<dbReference type="SMART" id="SM00382">
    <property type="entry name" value="AAA"/>
    <property type="match status" value="1"/>
</dbReference>
<dbReference type="InterPro" id="IPR039421">
    <property type="entry name" value="Type_1_exporter"/>
</dbReference>
<comment type="caution">
    <text evidence="10">The sequence shown here is derived from an EMBL/GenBank/DDBJ whole genome shotgun (WGS) entry which is preliminary data.</text>
</comment>
<reference evidence="10 11" key="1">
    <citation type="journal article" date="2021" name="ISME Commun">
        <title>Automated analysis of genomic sequences facilitates high-throughput and comprehensive description of bacteria.</title>
        <authorList>
            <person name="Hitch T.C.A."/>
        </authorList>
    </citation>
    <scope>NUCLEOTIDE SEQUENCE [LARGE SCALE GENOMIC DNA]</scope>
    <source>
        <strain evidence="10 11">Sanger_109</strain>
    </source>
</reference>
<dbReference type="Proteomes" id="UP001652442">
    <property type="component" value="Unassembled WGS sequence"/>
</dbReference>
<dbReference type="InterPro" id="IPR036640">
    <property type="entry name" value="ABC1_TM_sf"/>
</dbReference>
<feature type="transmembrane region" description="Helical" evidence="7">
    <location>
        <begin position="285"/>
        <end position="304"/>
    </location>
</feature>
<protein>
    <submittedName>
        <fullName evidence="10">ABC transporter ATP-binding protein/permease</fullName>
    </submittedName>
</protein>
<keyword evidence="2 7" id="KW-0812">Transmembrane</keyword>
<dbReference type="Gene3D" id="3.40.50.300">
    <property type="entry name" value="P-loop containing nucleotide triphosphate hydrolases"/>
    <property type="match status" value="1"/>
</dbReference>
<feature type="transmembrane region" description="Helical" evidence="7">
    <location>
        <begin position="65"/>
        <end position="91"/>
    </location>
</feature>
<feature type="transmembrane region" description="Helical" evidence="7">
    <location>
        <begin position="167"/>
        <end position="185"/>
    </location>
</feature>
<keyword evidence="3" id="KW-0547">Nucleotide-binding</keyword>
<evidence type="ECO:0000256" key="1">
    <source>
        <dbReference type="ARBA" id="ARBA00004651"/>
    </source>
</evidence>
<dbReference type="SUPFAM" id="SSF52540">
    <property type="entry name" value="P-loop containing nucleoside triphosphate hydrolases"/>
    <property type="match status" value="1"/>
</dbReference>
<keyword evidence="6 7" id="KW-0472">Membrane</keyword>
<evidence type="ECO:0000256" key="5">
    <source>
        <dbReference type="ARBA" id="ARBA00022989"/>
    </source>
</evidence>
<feature type="domain" description="ABC transmembrane type-1" evidence="9">
    <location>
        <begin position="26"/>
        <end position="276"/>
    </location>
</feature>
<dbReference type="InterPro" id="IPR011527">
    <property type="entry name" value="ABC1_TM_dom"/>
</dbReference>
<evidence type="ECO:0000256" key="2">
    <source>
        <dbReference type="ARBA" id="ARBA00022692"/>
    </source>
</evidence>
<dbReference type="PANTHER" id="PTHR43394">
    <property type="entry name" value="ATP-DEPENDENT PERMEASE MDL1, MITOCHONDRIAL"/>
    <property type="match status" value="1"/>
</dbReference>
<keyword evidence="4 10" id="KW-0067">ATP-binding</keyword>
<feature type="transmembrane region" description="Helical" evidence="7">
    <location>
        <begin position="20"/>
        <end position="43"/>
    </location>
</feature>
<dbReference type="PROSITE" id="PS00211">
    <property type="entry name" value="ABC_TRANSPORTER_1"/>
    <property type="match status" value="1"/>
</dbReference>
<gene>
    <name evidence="10" type="ORF">OCV88_12610</name>
</gene>
<dbReference type="Gene3D" id="1.20.1560.10">
    <property type="entry name" value="ABC transporter type 1, transmembrane domain"/>
    <property type="match status" value="1"/>
</dbReference>
<proteinExistence type="predicted"/>
<evidence type="ECO:0000313" key="11">
    <source>
        <dbReference type="Proteomes" id="UP001652442"/>
    </source>
</evidence>
<dbReference type="PROSITE" id="PS50929">
    <property type="entry name" value="ABC_TM1F"/>
    <property type="match status" value="1"/>
</dbReference>
<name>A0ABT2TN98_9FIRM</name>
<dbReference type="PROSITE" id="PS50893">
    <property type="entry name" value="ABC_TRANSPORTER_2"/>
    <property type="match status" value="1"/>
</dbReference>
<evidence type="ECO:0000259" key="8">
    <source>
        <dbReference type="PROSITE" id="PS50893"/>
    </source>
</evidence>
<dbReference type="GO" id="GO:0005524">
    <property type="term" value="F:ATP binding"/>
    <property type="evidence" value="ECO:0007669"/>
    <property type="project" value="UniProtKB-KW"/>
</dbReference>
<dbReference type="InterPro" id="IPR003439">
    <property type="entry name" value="ABC_transporter-like_ATP-bd"/>
</dbReference>
<dbReference type="InterPro" id="IPR017871">
    <property type="entry name" value="ABC_transporter-like_CS"/>
</dbReference>
<keyword evidence="5 7" id="KW-1133">Transmembrane helix</keyword>
<sequence length="592" mass="65020">MKKQSNLSRLLGYAGHHKYLAYLSWILSAASAILALIPFWYIWKIIREVLWAAPDFGQAEGLTHYGWMAVILAVAAVLVYIAALMCSHVAAFRIASNIRIKTMHHIVKLPMGFADGFGSGKLRKIVNESSAATETYLAHQLPDKAGAIATPVGLLVLLFVFDFRLGLLSLIPVVLGFLIMMSMTGSGMQQKMSEYQNALDDMSNEAVEYVRGIPVVKTFGQTVFSFKKFKDAIDRYQTWVIAYTRQLRGPMMLYTAAVNSVFAFLIAGGLILARGGVTQELLLNLLFYIIITPVISLTLTRIMFQSENAMIVEDALGRIDSVLEIKPLGEPGKPKSPVDASVVLSHVSYSYDGTKDAVHDISLKIAPGETAAFVGPSGGGKTTLANLIARFFDAQQGNVLIGGVNVREISKKELMETVSFVFQNSHLVKDSILENVRMGRPETSREEVMAALKAAQCMDIIEKLPDGIDTVIGSRGVYLSGGEQQRIAIARVMLQNTPVVILDEATAFADPDNESRFQEAFAELSRKKTVIMIAHRLSTVINASRIYVLKDGEICEEGTGEELMNQNGIFARMWENYQTSAAWKVSREGGAL</sequence>
<feature type="transmembrane region" description="Helical" evidence="7">
    <location>
        <begin position="251"/>
        <end position="273"/>
    </location>
</feature>
<dbReference type="PANTHER" id="PTHR43394:SF1">
    <property type="entry name" value="ATP-BINDING CASSETTE SUB-FAMILY B MEMBER 10, MITOCHONDRIAL"/>
    <property type="match status" value="1"/>
</dbReference>
<comment type="subcellular location">
    <subcellularLocation>
        <location evidence="1">Cell membrane</location>
        <topology evidence="1">Multi-pass membrane protein</topology>
    </subcellularLocation>
</comment>
<dbReference type="EMBL" id="JAOQJQ010000005">
    <property type="protein sequence ID" value="MCU6763156.1"/>
    <property type="molecule type" value="Genomic_DNA"/>
</dbReference>